<evidence type="ECO:0000259" key="2">
    <source>
        <dbReference type="Pfam" id="PF16030"/>
    </source>
</evidence>
<evidence type="ECO:0000313" key="4">
    <source>
        <dbReference type="Proteomes" id="UP001168821"/>
    </source>
</evidence>
<comment type="caution">
    <text evidence="3">The sequence shown here is derived from an EMBL/GenBank/DDBJ whole genome shotgun (WGS) entry which is preliminary data.</text>
</comment>
<evidence type="ECO:0000313" key="3">
    <source>
        <dbReference type="EMBL" id="KAJ3666304.1"/>
    </source>
</evidence>
<evidence type="ECO:0000256" key="1">
    <source>
        <dbReference type="SAM" id="SignalP"/>
    </source>
</evidence>
<dbReference type="AlphaFoldDB" id="A0AA38J4Q9"/>
<accession>A0AA38J4Q9</accession>
<proteinExistence type="predicted"/>
<dbReference type="InterPro" id="IPR031986">
    <property type="entry name" value="GD_N"/>
</dbReference>
<dbReference type="Proteomes" id="UP001168821">
    <property type="component" value="Unassembled WGS sequence"/>
</dbReference>
<gene>
    <name evidence="3" type="ORF">Zmor_001754</name>
</gene>
<protein>
    <recommendedName>
        <fullName evidence="2">Serine protease gd N-terminal domain-containing protein</fullName>
    </recommendedName>
</protein>
<keyword evidence="4" id="KW-1185">Reference proteome</keyword>
<name>A0AA38J4Q9_9CUCU</name>
<keyword evidence="1" id="KW-0732">Signal</keyword>
<feature type="domain" description="Serine protease gd N-terminal" evidence="2">
    <location>
        <begin position="33"/>
        <end position="142"/>
    </location>
</feature>
<feature type="chain" id="PRO_5041391183" description="Serine protease gd N-terminal domain-containing protein" evidence="1">
    <location>
        <begin position="29"/>
        <end position="143"/>
    </location>
</feature>
<feature type="signal peptide" evidence="1">
    <location>
        <begin position="1"/>
        <end position="28"/>
    </location>
</feature>
<dbReference type="EMBL" id="JALNTZ010000001">
    <property type="protein sequence ID" value="KAJ3666304.1"/>
    <property type="molecule type" value="Genomic_DNA"/>
</dbReference>
<reference evidence="3" key="1">
    <citation type="journal article" date="2023" name="G3 (Bethesda)">
        <title>Whole genome assemblies of Zophobas morio and Tenebrio molitor.</title>
        <authorList>
            <person name="Kaur S."/>
            <person name="Stinson S.A."/>
            <person name="diCenzo G.C."/>
        </authorList>
    </citation>
    <scope>NUCLEOTIDE SEQUENCE</scope>
    <source>
        <strain evidence="3">QUZm001</strain>
    </source>
</reference>
<organism evidence="3 4">
    <name type="scientific">Zophobas morio</name>
    <dbReference type="NCBI Taxonomy" id="2755281"/>
    <lineage>
        <taxon>Eukaryota</taxon>
        <taxon>Metazoa</taxon>
        <taxon>Ecdysozoa</taxon>
        <taxon>Arthropoda</taxon>
        <taxon>Hexapoda</taxon>
        <taxon>Insecta</taxon>
        <taxon>Pterygota</taxon>
        <taxon>Neoptera</taxon>
        <taxon>Endopterygota</taxon>
        <taxon>Coleoptera</taxon>
        <taxon>Polyphaga</taxon>
        <taxon>Cucujiformia</taxon>
        <taxon>Tenebrionidae</taxon>
        <taxon>Zophobas</taxon>
    </lineage>
</organism>
<sequence>MKFCVKMAGASVLFVISLMTLQGSITSALELHSPCPDLFHYDSADHPNQWTGTVTLLSDSELHGVWLRLIFDKKLEELNAGGDFGEIIASENKKEYLIKNRNFVLKAGKPRLIEIIVKYEGDKIPLLTEYRLNAKMVCSSQER</sequence>
<dbReference type="Pfam" id="PF16030">
    <property type="entry name" value="GD_N"/>
    <property type="match status" value="1"/>
</dbReference>